<keyword evidence="5 8" id="KW-0812">Transmembrane</keyword>
<dbReference type="GO" id="GO:0005886">
    <property type="term" value="C:plasma membrane"/>
    <property type="evidence" value="ECO:0007669"/>
    <property type="project" value="UniProtKB-SubCell"/>
</dbReference>
<dbReference type="Proteomes" id="UP000824262">
    <property type="component" value="Unassembled WGS sequence"/>
</dbReference>
<dbReference type="AlphaFoldDB" id="A0A9D1CS82"/>
<dbReference type="PANTHER" id="PTHR30472">
    <property type="entry name" value="FERRIC ENTEROBACTIN TRANSPORT SYSTEM PERMEASE PROTEIN"/>
    <property type="match status" value="1"/>
</dbReference>
<dbReference type="CDD" id="cd06550">
    <property type="entry name" value="TM_ABC_iron-siderophores_like"/>
    <property type="match status" value="1"/>
</dbReference>
<evidence type="ECO:0000256" key="7">
    <source>
        <dbReference type="ARBA" id="ARBA00023136"/>
    </source>
</evidence>
<keyword evidence="6 8" id="KW-1133">Transmembrane helix</keyword>
<keyword evidence="3" id="KW-0813">Transport</keyword>
<reference evidence="9" key="2">
    <citation type="journal article" date="2021" name="PeerJ">
        <title>Extensive microbial diversity within the chicken gut microbiome revealed by metagenomics and culture.</title>
        <authorList>
            <person name="Gilroy R."/>
            <person name="Ravi A."/>
            <person name="Getino M."/>
            <person name="Pursley I."/>
            <person name="Horton D.L."/>
            <person name="Alikhan N.F."/>
            <person name="Baker D."/>
            <person name="Gharbi K."/>
            <person name="Hall N."/>
            <person name="Watson M."/>
            <person name="Adriaenssens E.M."/>
            <person name="Foster-Nyarko E."/>
            <person name="Jarju S."/>
            <person name="Secka A."/>
            <person name="Antonio M."/>
            <person name="Oren A."/>
            <person name="Chaudhuri R.R."/>
            <person name="La Ragione R."/>
            <person name="Hildebrand F."/>
            <person name="Pallen M.J."/>
        </authorList>
    </citation>
    <scope>NUCLEOTIDE SEQUENCE</scope>
    <source>
        <strain evidence="9">ChiBcolR7-354</strain>
    </source>
</reference>
<feature type="transmembrane region" description="Helical" evidence="8">
    <location>
        <begin position="96"/>
        <end position="120"/>
    </location>
</feature>
<dbReference type="Pfam" id="PF01032">
    <property type="entry name" value="FecCD"/>
    <property type="match status" value="1"/>
</dbReference>
<comment type="caution">
    <text evidence="9">The sequence shown here is derived from an EMBL/GenBank/DDBJ whole genome shotgun (WGS) entry which is preliminary data.</text>
</comment>
<dbReference type="InterPro" id="IPR000522">
    <property type="entry name" value="ABC_transptr_permease_BtuC"/>
</dbReference>
<feature type="transmembrane region" description="Helical" evidence="8">
    <location>
        <begin position="243"/>
        <end position="270"/>
    </location>
</feature>
<organism evidence="9 10">
    <name type="scientific">Candidatus Scatomorpha intestinavium</name>
    <dbReference type="NCBI Taxonomy" id="2840922"/>
    <lineage>
        <taxon>Bacteria</taxon>
        <taxon>Bacillati</taxon>
        <taxon>Bacillota</taxon>
        <taxon>Clostridia</taxon>
        <taxon>Eubacteriales</taxon>
        <taxon>Candidatus Scatomorpha</taxon>
    </lineage>
</organism>
<comment type="subcellular location">
    <subcellularLocation>
        <location evidence="1">Cell membrane</location>
        <topology evidence="1">Multi-pass membrane protein</topology>
    </subcellularLocation>
</comment>
<keyword evidence="4" id="KW-1003">Cell membrane</keyword>
<accession>A0A9D1CS82</accession>
<proteinExistence type="inferred from homology"/>
<feature type="transmembrane region" description="Helical" evidence="8">
    <location>
        <begin position="200"/>
        <end position="218"/>
    </location>
</feature>
<dbReference type="PANTHER" id="PTHR30472:SF25">
    <property type="entry name" value="ABC TRANSPORTER PERMEASE PROTEIN MJ0876-RELATED"/>
    <property type="match status" value="1"/>
</dbReference>
<protein>
    <submittedName>
        <fullName evidence="9">Iron ABC transporter permease</fullName>
    </submittedName>
</protein>
<evidence type="ECO:0000256" key="3">
    <source>
        <dbReference type="ARBA" id="ARBA00022448"/>
    </source>
</evidence>
<feature type="transmembrane region" description="Helical" evidence="8">
    <location>
        <begin position="64"/>
        <end position="84"/>
    </location>
</feature>
<feature type="transmembrane region" description="Helical" evidence="8">
    <location>
        <begin position="311"/>
        <end position="332"/>
    </location>
</feature>
<dbReference type="InterPro" id="IPR037294">
    <property type="entry name" value="ABC_BtuC-like"/>
</dbReference>
<evidence type="ECO:0000256" key="4">
    <source>
        <dbReference type="ARBA" id="ARBA00022475"/>
    </source>
</evidence>
<dbReference type="EMBL" id="DVGA01000030">
    <property type="protein sequence ID" value="HIQ78113.1"/>
    <property type="molecule type" value="Genomic_DNA"/>
</dbReference>
<comment type="similarity">
    <text evidence="2">Belongs to the binding-protein-dependent transport system permease family. FecCD subfamily.</text>
</comment>
<dbReference type="FunFam" id="1.10.3470.10:FF:000001">
    <property type="entry name" value="Vitamin B12 ABC transporter permease BtuC"/>
    <property type="match status" value="1"/>
</dbReference>
<evidence type="ECO:0000256" key="6">
    <source>
        <dbReference type="ARBA" id="ARBA00022989"/>
    </source>
</evidence>
<dbReference type="Gene3D" id="1.10.3470.10">
    <property type="entry name" value="ABC transporter involved in vitamin B12 uptake, BtuC"/>
    <property type="match status" value="1"/>
</dbReference>
<evidence type="ECO:0000256" key="8">
    <source>
        <dbReference type="SAM" id="Phobius"/>
    </source>
</evidence>
<reference evidence="9" key="1">
    <citation type="submission" date="2020-10" db="EMBL/GenBank/DDBJ databases">
        <authorList>
            <person name="Gilroy R."/>
        </authorList>
    </citation>
    <scope>NUCLEOTIDE SEQUENCE</scope>
    <source>
        <strain evidence="9">ChiBcolR7-354</strain>
    </source>
</reference>
<evidence type="ECO:0000256" key="5">
    <source>
        <dbReference type="ARBA" id="ARBA00022692"/>
    </source>
</evidence>
<sequence length="340" mass="34634">MKSLRTSSTRKNKKMWRLFAALSLAAALAAVLSLALGPVSVAPWDVVAALFGGNDGSAEARIVLYARLPRICGCILAGAALAVSGALTQSVLANPLAAPSTIGVNSGAGLAAALCCAIAPTSQVLVPAAAFLGAMAAALLVLFIAERTGAAKITLVLAGVAISNILSAGVDAIVTFAPDALNAYSDFRIGSLANLTLERLAAPAAVTVLALIAAFSLTNELDVLTLGSETARSLGMNAGRMRIILLAVAAALAGAAVSFAGLLGFIGLVTPHMLRRFTGDESRYLLPACALGGAALLLICDTASRTLFAPYQLPVGIMLSLIGGPFFIWLLLRQRKGRIV</sequence>
<dbReference type="SUPFAM" id="SSF81345">
    <property type="entry name" value="ABC transporter involved in vitamin B12 uptake, BtuC"/>
    <property type="match status" value="1"/>
</dbReference>
<feature type="transmembrane region" description="Helical" evidence="8">
    <location>
        <begin position="126"/>
        <end position="145"/>
    </location>
</feature>
<evidence type="ECO:0000313" key="9">
    <source>
        <dbReference type="EMBL" id="HIQ78113.1"/>
    </source>
</evidence>
<gene>
    <name evidence="9" type="ORF">IAB77_02510</name>
</gene>
<evidence type="ECO:0000313" key="10">
    <source>
        <dbReference type="Proteomes" id="UP000824262"/>
    </source>
</evidence>
<dbReference type="GO" id="GO:0022857">
    <property type="term" value="F:transmembrane transporter activity"/>
    <property type="evidence" value="ECO:0007669"/>
    <property type="project" value="InterPro"/>
</dbReference>
<name>A0A9D1CS82_9FIRM</name>
<keyword evidence="7 8" id="KW-0472">Membrane</keyword>
<evidence type="ECO:0000256" key="1">
    <source>
        <dbReference type="ARBA" id="ARBA00004651"/>
    </source>
</evidence>
<evidence type="ECO:0000256" key="2">
    <source>
        <dbReference type="ARBA" id="ARBA00007935"/>
    </source>
</evidence>